<evidence type="ECO:0000313" key="4">
    <source>
        <dbReference type="Proteomes" id="UP000198406"/>
    </source>
</evidence>
<dbReference type="GO" id="GO:0070390">
    <property type="term" value="C:transcription export complex 2"/>
    <property type="evidence" value="ECO:0007669"/>
    <property type="project" value="TreeGrafter"/>
</dbReference>
<feature type="compositionally biased region" description="Polar residues" evidence="1">
    <location>
        <begin position="245"/>
        <end position="266"/>
    </location>
</feature>
<dbReference type="PANTHER" id="PTHR12436:SF3">
    <property type="entry name" value="GERMINAL-CENTER ASSOCIATED NUCLEAR PROTEIN"/>
    <property type="match status" value="1"/>
</dbReference>
<dbReference type="Proteomes" id="UP000198406">
    <property type="component" value="Unassembled WGS sequence"/>
</dbReference>
<evidence type="ECO:0000259" key="2">
    <source>
        <dbReference type="Pfam" id="PF03399"/>
    </source>
</evidence>
<feature type="compositionally biased region" description="Polar residues" evidence="1">
    <location>
        <begin position="97"/>
        <end position="107"/>
    </location>
</feature>
<feature type="region of interest" description="Disordered" evidence="1">
    <location>
        <begin position="1"/>
        <end position="65"/>
    </location>
</feature>
<feature type="compositionally biased region" description="Basic and acidic residues" evidence="1">
    <location>
        <begin position="896"/>
        <end position="966"/>
    </location>
</feature>
<name>A0A1Z5KBN9_FISSO</name>
<feature type="compositionally biased region" description="Basic and acidic residues" evidence="1">
    <location>
        <begin position="870"/>
        <end position="887"/>
    </location>
</feature>
<dbReference type="OrthoDB" id="264795at2759"/>
<accession>A0A1Z5KBN9</accession>
<feature type="compositionally biased region" description="Polar residues" evidence="1">
    <location>
        <begin position="124"/>
        <end position="158"/>
    </location>
</feature>
<feature type="region of interest" description="Disordered" evidence="1">
    <location>
        <begin position="299"/>
        <end position="331"/>
    </location>
</feature>
<feature type="compositionally biased region" description="Acidic residues" evidence="1">
    <location>
        <begin position="223"/>
        <end position="232"/>
    </location>
</feature>
<feature type="region of interest" description="Disordered" evidence="1">
    <location>
        <begin position="97"/>
        <end position="266"/>
    </location>
</feature>
<feature type="compositionally biased region" description="Low complexity" evidence="1">
    <location>
        <begin position="10"/>
        <end position="22"/>
    </location>
</feature>
<dbReference type="EMBL" id="BDSP01000203">
    <property type="protein sequence ID" value="GAX23710.1"/>
    <property type="molecule type" value="Genomic_DNA"/>
</dbReference>
<feature type="region of interest" description="Disordered" evidence="1">
    <location>
        <begin position="870"/>
        <end position="966"/>
    </location>
</feature>
<dbReference type="Pfam" id="PF03399">
    <property type="entry name" value="SAC3_GANP"/>
    <property type="match status" value="2"/>
</dbReference>
<dbReference type="PANTHER" id="PTHR12436">
    <property type="entry name" value="80 KDA MCM3-ASSOCIATED PROTEIN"/>
    <property type="match status" value="1"/>
</dbReference>
<dbReference type="InParanoid" id="A0A1Z5KBN9"/>
<evidence type="ECO:0000313" key="3">
    <source>
        <dbReference type="EMBL" id="GAX23710.1"/>
    </source>
</evidence>
<dbReference type="InterPro" id="IPR045107">
    <property type="entry name" value="SAC3/GANP/THP3"/>
</dbReference>
<feature type="compositionally biased region" description="Low complexity" evidence="1">
    <location>
        <begin position="30"/>
        <end position="44"/>
    </location>
</feature>
<feature type="compositionally biased region" description="Low complexity" evidence="1">
    <location>
        <begin position="108"/>
        <end position="123"/>
    </location>
</feature>
<comment type="caution">
    <text evidence="3">The sequence shown here is derived from an EMBL/GenBank/DDBJ whole genome shotgun (WGS) entry which is preliminary data.</text>
</comment>
<dbReference type="GO" id="GO:0006406">
    <property type="term" value="P:mRNA export from nucleus"/>
    <property type="evidence" value="ECO:0007669"/>
    <property type="project" value="TreeGrafter"/>
</dbReference>
<dbReference type="Gene3D" id="1.25.40.990">
    <property type="match status" value="1"/>
</dbReference>
<dbReference type="GO" id="GO:0005737">
    <property type="term" value="C:cytoplasm"/>
    <property type="evidence" value="ECO:0007669"/>
    <property type="project" value="TreeGrafter"/>
</dbReference>
<dbReference type="InterPro" id="IPR005062">
    <property type="entry name" value="SAC3/GANP/THP3_conserved"/>
</dbReference>
<feature type="compositionally biased region" description="Polar residues" evidence="1">
    <location>
        <begin position="171"/>
        <end position="190"/>
    </location>
</feature>
<feature type="domain" description="SAC3/GANP/THP3 conserved" evidence="2">
    <location>
        <begin position="390"/>
        <end position="571"/>
    </location>
</feature>
<reference evidence="3 4" key="1">
    <citation type="journal article" date="2015" name="Plant Cell">
        <title>Oil accumulation by the oleaginous diatom Fistulifera solaris as revealed by the genome and transcriptome.</title>
        <authorList>
            <person name="Tanaka T."/>
            <person name="Maeda Y."/>
            <person name="Veluchamy A."/>
            <person name="Tanaka M."/>
            <person name="Abida H."/>
            <person name="Marechal E."/>
            <person name="Bowler C."/>
            <person name="Muto M."/>
            <person name="Sunaga Y."/>
            <person name="Tanaka M."/>
            <person name="Yoshino T."/>
            <person name="Taniguchi T."/>
            <person name="Fukuda Y."/>
            <person name="Nemoto M."/>
            <person name="Matsumoto M."/>
            <person name="Wong P.S."/>
            <person name="Aburatani S."/>
            <person name="Fujibuchi W."/>
        </authorList>
    </citation>
    <scope>NUCLEOTIDE SEQUENCE [LARGE SCALE GENOMIC DNA]</scope>
    <source>
        <strain evidence="3 4">JPCC DA0580</strain>
    </source>
</reference>
<feature type="domain" description="SAC3/GANP/THP3 conserved" evidence="2">
    <location>
        <begin position="634"/>
        <end position="773"/>
    </location>
</feature>
<organism evidence="3 4">
    <name type="scientific">Fistulifera solaris</name>
    <name type="common">Oleaginous diatom</name>
    <dbReference type="NCBI Taxonomy" id="1519565"/>
    <lineage>
        <taxon>Eukaryota</taxon>
        <taxon>Sar</taxon>
        <taxon>Stramenopiles</taxon>
        <taxon>Ochrophyta</taxon>
        <taxon>Bacillariophyta</taxon>
        <taxon>Bacillariophyceae</taxon>
        <taxon>Bacillariophycidae</taxon>
        <taxon>Naviculales</taxon>
        <taxon>Naviculaceae</taxon>
        <taxon>Fistulifera</taxon>
    </lineage>
</organism>
<evidence type="ECO:0000256" key="1">
    <source>
        <dbReference type="SAM" id="MobiDB-lite"/>
    </source>
</evidence>
<keyword evidence="4" id="KW-1185">Reference proteome</keyword>
<gene>
    <name evidence="3" type="ORF">FisN_12Hh287</name>
</gene>
<protein>
    <recommendedName>
        <fullName evidence="2">SAC3/GANP/THP3 conserved domain-containing protein</fullName>
    </recommendedName>
</protein>
<proteinExistence type="predicted"/>
<dbReference type="CDD" id="cd22249">
    <property type="entry name" value="UDM1_RNF168_RNF169-like"/>
    <property type="match status" value="1"/>
</dbReference>
<sequence length="1622" mass="182419">MSGFGGGFGSQQPFGSSNFGAAPGFGGGFASNPTNASPPASNPAFGSVGGFSSAPPSAPGFGAFQQQPGTIAFGVSPNVVPSFNNAQPFQGTSGFGQSANLSSFGPTSSNFNSSQFPQQSSSNRQGFSNSTIGASPFGTTTLHPPSLFQTPSSGNSAGNPFGGMAPPSHNPFGSVSGGTTMSFGASSSLIPSGPRFGKNNEKKTQSSAPFGMSPFGIASRMMDDEERMDDEPAPATNLPFGTPVSIGSSKTLRNPSTKSSIVREQNQTSTIQDDVEASKQDLLAKLKAKKEKLVRLAEKKNKAKSNNEGATLNPNAPVFEPRTKPEETNSSLAEKNAVRFAGATNQATRALMPTELAGAAVDYTSLRVEGRKDRENLENAVSLVGTCTFMCPDEELLRRERESDIQLLEIPLPGKLHPSDWTLRNTVVKRFRRSAADYKLDVPEWVRPPDVLERVCGYLEEWVMERDRQGPDPRFPNNGTPPPLDVYQFIWDRTRMVRKDFTLQNYVGTGGNCDARAVRCHERICRWHTMCEHQLSHIQEFVSMQSQQNIQELGQTMKTLNQLYDDSLGRSTIEVPDKSGAETERNLATYKYGCTEDTVQGINPIDYDGTTLKNETDTRSLIGSAIGQSPSRGTAEPEMRGLYILLTIDNDGGMEVLKYAARLFRDRPELYHSRPVQLALSIYKAKKENNYARFFKILKSSSTPYLFACLMFKHVEYMRKKAFEICNKAYGGRTKDGDTLYDSYPLRRWEALLCYEDIDEARKACKHYNITVKKQPYKSSSGTMREEEFITWKSSFFSEPRDPDKGVIIALRPKKMIKTIESKLHGATRLAVCRGALSGKGSVLKEMVGSPRLAIDLQVSDDREAAFHLQKEKEEMSRKREKAKTDLLLDQQREEEDLRKSREEEERKRLERERIEQEAARRRQELEDAAAKRQAEAASKMKAEQEALLRQEKEREEARKREEQVKREAIKERERLQKVEEQRKKEAEDRRLREEEQQRLAELEAEKLRVKKEIKRKQDEERRLQEIEESRRLRARQLDEKKAVVMHSEWKEKADIYRKELFFKRMINRIPQKLIIAEKTVNSLELLYGKMSDKQETILIEDTCLYPPPQKGLRRSVEFLIANQTFLDVSSIIEEAMIKPWKRPDIHSNKGFRRKICYILKISVRVLSCEDRAMRELLKKWLELNFHFGRIYSSTREIFDIRLVLVDATEKSIAESSDAAIFFLPSSDSSERNILDTAVMVNKSSKGLTDHTPLIALMMTEEGGVDETTRALVESTSFSPVHVENVFSEIPDNLQKGLETSLTTALEEVSLESAIVVSRVSISRLCHLCVNEIVWQSSFMETQDDILASASNVLDHLIEAIVSYSQKVNKSWPPMEFLDVYGNVPDYFDDGVHLPAKWHENLRRCVIEPKVKILQSLFRCKLSVVIKKLLAAAPADVVNDCMSMLDQRLFRRCFERALCCAIEADDAIHHDDADCVFLPNGSLNELIKAASKRLEEQIKQQSESSSRVLRAFDESSWGTMTLSPLSRKSDYFGSTKTPCVVNATPGFDSSTKIEILSQSQNPITMLSPDKKRTRKDSLFVSESKALTKKLRAMAQGGLAKDMVVGHTTLSSFLKDDTISSKF</sequence>